<dbReference type="RefSeq" id="WP_189958654.1">
    <property type="nucleotide sequence ID" value="NZ_BMVG01000043.1"/>
</dbReference>
<name>A0A918YRB9_9ACTN</name>
<evidence type="ECO:0000313" key="2">
    <source>
        <dbReference type="Proteomes" id="UP000655443"/>
    </source>
</evidence>
<reference evidence="1" key="1">
    <citation type="journal article" date="2014" name="Int. J. Syst. Evol. Microbiol.">
        <title>Complete genome sequence of Corynebacterium casei LMG S-19264T (=DSM 44701T), isolated from a smear-ripened cheese.</title>
        <authorList>
            <consortium name="US DOE Joint Genome Institute (JGI-PGF)"/>
            <person name="Walter F."/>
            <person name="Albersmeier A."/>
            <person name="Kalinowski J."/>
            <person name="Ruckert C."/>
        </authorList>
    </citation>
    <scope>NUCLEOTIDE SEQUENCE</scope>
    <source>
        <strain evidence="1">JCM 4714</strain>
    </source>
</reference>
<sequence>MSTFLLNRRSALSGSAAAAAAVAKGGYRWRSAAMGGTGFIDATNGRGVRYGEIA</sequence>
<accession>A0A918YRB9</accession>
<comment type="caution">
    <text evidence="1">The sequence shown here is derived from an EMBL/GenBank/DDBJ whole genome shotgun (WGS) entry which is preliminary data.</text>
</comment>
<dbReference type="Proteomes" id="UP000655443">
    <property type="component" value="Unassembled WGS sequence"/>
</dbReference>
<keyword evidence="2" id="KW-1185">Reference proteome</keyword>
<dbReference type="InterPro" id="IPR006311">
    <property type="entry name" value="TAT_signal"/>
</dbReference>
<reference evidence="1" key="2">
    <citation type="submission" date="2020-09" db="EMBL/GenBank/DDBJ databases">
        <authorList>
            <person name="Sun Q."/>
            <person name="Ohkuma M."/>
        </authorList>
    </citation>
    <scope>NUCLEOTIDE SEQUENCE</scope>
    <source>
        <strain evidence="1">JCM 4714</strain>
    </source>
</reference>
<dbReference type="AlphaFoldDB" id="A0A918YRB9"/>
<dbReference type="PROSITE" id="PS51318">
    <property type="entry name" value="TAT"/>
    <property type="match status" value="1"/>
</dbReference>
<protein>
    <submittedName>
        <fullName evidence="1">Uncharacterized protein</fullName>
    </submittedName>
</protein>
<gene>
    <name evidence="1" type="ORF">GCM10010339_81800</name>
</gene>
<organism evidence="1 2">
    <name type="scientific">Streptomyces alanosinicus</name>
    <dbReference type="NCBI Taxonomy" id="68171"/>
    <lineage>
        <taxon>Bacteria</taxon>
        <taxon>Bacillati</taxon>
        <taxon>Actinomycetota</taxon>
        <taxon>Actinomycetes</taxon>
        <taxon>Kitasatosporales</taxon>
        <taxon>Streptomycetaceae</taxon>
        <taxon>Streptomyces</taxon>
    </lineage>
</organism>
<proteinExistence type="predicted"/>
<dbReference type="EMBL" id="BMVG01000043">
    <property type="protein sequence ID" value="GHE13757.1"/>
    <property type="molecule type" value="Genomic_DNA"/>
</dbReference>
<evidence type="ECO:0000313" key="1">
    <source>
        <dbReference type="EMBL" id="GHE13757.1"/>
    </source>
</evidence>